<dbReference type="SUPFAM" id="SSF51735">
    <property type="entry name" value="NAD(P)-binding Rossmann-fold domains"/>
    <property type="match status" value="1"/>
</dbReference>
<dbReference type="InterPro" id="IPR051225">
    <property type="entry name" value="NAD(P)_epim/dehydratase"/>
</dbReference>
<reference evidence="2" key="1">
    <citation type="submission" date="2015-10" db="EMBL/GenBank/DDBJ databases">
        <authorList>
            <person name="Gilbert D.G."/>
        </authorList>
    </citation>
    <scope>NUCLEOTIDE SEQUENCE</scope>
</reference>
<dbReference type="PANTHER" id="PTHR42687">
    <property type="entry name" value="L-THREONINE 3-DEHYDROGENASE"/>
    <property type="match status" value="1"/>
</dbReference>
<proteinExistence type="inferred from homology"/>
<dbReference type="GO" id="GO:0006567">
    <property type="term" value="P:L-threonine catabolic process"/>
    <property type="evidence" value="ECO:0007669"/>
    <property type="project" value="TreeGrafter"/>
</dbReference>
<dbReference type="GO" id="GO:0008743">
    <property type="term" value="F:L-threonine 3-dehydrogenase activity"/>
    <property type="evidence" value="ECO:0007669"/>
    <property type="project" value="UniProtKB-EC"/>
</dbReference>
<evidence type="ECO:0000313" key="2">
    <source>
        <dbReference type="EMBL" id="CUV03722.1"/>
    </source>
</evidence>
<comment type="similarity">
    <text evidence="1">Belongs to the NAD(P)-dependent epimerase/dehydratase family.</text>
</comment>
<gene>
    <name evidence="2" type="ORF">MGWOODY_Clf836</name>
</gene>
<dbReference type="EC" id="1.1.1.103" evidence="2"/>
<dbReference type="InterPro" id="IPR036291">
    <property type="entry name" value="NAD(P)-bd_dom_sf"/>
</dbReference>
<dbReference type="PANTHER" id="PTHR42687:SF1">
    <property type="entry name" value="L-THREONINE 3-DEHYDROGENASE, MITOCHONDRIAL"/>
    <property type="match status" value="1"/>
</dbReference>
<name>A0A160VBS8_9ZZZZ</name>
<sequence length="213" mass="23722">MGLERVIVPSSIAAFGLDTPRDNTPNDIIQRPNTLYGISKVFGELAGNYFYEKLGLDVRGVRLPGIVSWKVEPTAGTTDYAVAAFYGAVRTGSYTSYLRPGTYLPMMYMPDAVLGLMKVAEADIADLKHHADFNINSMSFAPEELAEEIRKRVPGFTMDYEIDPLRQSIADSWPNSLDDSAAREEWGWQPEFGIEAMVDDMLYNLSRKLGPLP</sequence>
<accession>A0A160VBS8</accession>
<evidence type="ECO:0000256" key="1">
    <source>
        <dbReference type="ARBA" id="ARBA00007637"/>
    </source>
</evidence>
<organism evidence="2">
    <name type="scientific">hydrothermal vent metagenome</name>
    <dbReference type="NCBI Taxonomy" id="652676"/>
    <lineage>
        <taxon>unclassified sequences</taxon>
        <taxon>metagenomes</taxon>
        <taxon>ecological metagenomes</taxon>
    </lineage>
</organism>
<dbReference type="Gene3D" id="3.40.50.720">
    <property type="entry name" value="NAD(P)-binding Rossmann-like Domain"/>
    <property type="match status" value="1"/>
</dbReference>
<keyword evidence="2" id="KW-0560">Oxidoreductase</keyword>
<protein>
    <submittedName>
        <fullName evidence="2">L-threonine 3-dehydrogenase</fullName>
        <ecNumber evidence="2">1.1.1.103</ecNumber>
    </submittedName>
</protein>
<dbReference type="AlphaFoldDB" id="A0A160VBS8"/>
<dbReference type="EMBL" id="FAXA01000462">
    <property type="protein sequence ID" value="CUV03722.1"/>
    <property type="molecule type" value="Genomic_DNA"/>
</dbReference>